<sequence>MNLGIRLLLPLGRGYATQRPASRLKPTISLDHVRQPEQAANLLRSPPQQAANKPIASFSNGQKLWHYTEPSGGAQGALQMRGQEPNLANMPGTNLSGIATSKISLT</sequence>
<gene>
    <name evidence="1" type="ORF">H0G86_013326</name>
</gene>
<name>A0A8G0PFC7_9HYPO</name>
<proteinExistence type="predicted"/>
<dbReference type="AlphaFoldDB" id="A0A8G0PFC7"/>
<evidence type="ECO:0000313" key="1">
    <source>
        <dbReference type="EMBL" id="QYS97184.1"/>
    </source>
</evidence>
<reference evidence="1 2" key="1">
    <citation type="journal article" date="2021" name="BMC Genomics">
        <title>Telomere-to-telomere genome assembly of asparaginase-producing Trichoderma simmonsii.</title>
        <authorList>
            <person name="Chung D."/>
            <person name="Kwon Y.M."/>
            <person name="Yang Y."/>
        </authorList>
    </citation>
    <scope>NUCLEOTIDE SEQUENCE [LARGE SCALE GENOMIC DNA]</scope>
    <source>
        <strain evidence="1 2">GH-Sj1</strain>
    </source>
</reference>
<keyword evidence="2" id="KW-1185">Reference proteome</keyword>
<accession>A0A8G0PFC7</accession>
<evidence type="ECO:0000313" key="2">
    <source>
        <dbReference type="Proteomes" id="UP000826661"/>
    </source>
</evidence>
<dbReference type="EMBL" id="CP075865">
    <property type="protein sequence ID" value="QYS97184.1"/>
    <property type="molecule type" value="Genomic_DNA"/>
</dbReference>
<dbReference type="Proteomes" id="UP000826661">
    <property type="component" value="Chromosome II"/>
</dbReference>
<protein>
    <submittedName>
        <fullName evidence="1">Uncharacterized protein</fullName>
    </submittedName>
</protein>
<organism evidence="1 2">
    <name type="scientific">Trichoderma simmonsii</name>
    <dbReference type="NCBI Taxonomy" id="1491479"/>
    <lineage>
        <taxon>Eukaryota</taxon>
        <taxon>Fungi</taxon>
        <taxon>Dikarya</taxon>
        <taxon>Ascomycota</taxon>
        <taxon>Pezizomycotina</taxon>
        <taxon>Sordariomycetes</taxon>
        <taxon>Hypocreomycetidae</taxon>
        <taxon>Hypocreales</taxon>
        <taxon>Hypocreaceae</taxon>
        <taxon>Trichoderma</taxon>
    </lineage>
</organism>